<sequence length="139" mass="15800">MYFFGIITVYLLLVSCYGDTEDTPVARAFIENKLVPNIVDQAPHKYIRVNYSSVEVKLGNYVNPLQTLFQPDVAYEANEDDLYTLMLFEFGECNASLTARLLTQLNIGFPMRTIKPSLCKPFPEIPNAQDKTVILQLID</sequence>
<gene>
    <name evidence="2" type="ORF">EEDITHA_LOCUS9672</name>
</gene>
<organism evidence="2 3">
    <name type="scientific">Euphydryas editha</name>
    <name type="common">Edith's checkerspot</name>
    <dbReference type="NCBI Taxonomy" id="104508"/>
    <lineage>
        <taxon>Eukaryota</taxon>
        <taxon>Metazoa</taxon>
        <taxon>Ecdysozoa</taxon>
        <taxon>Arthropoda</taxon>
        <taxon>Hexapoda</taxon>
        <taxon>Insecta</taxon>
        <taxon>Pterygota</taxon>
        <taxon>Neoptera</taxon>
        <taxon>Endopterygota</taxon>
        <taxon>Lepidoptera</taxon>
        <taxon>Glossata</taxon>
        <taxon>Ditrysia</taxon>
        <taxon>Papilionoidea</taxon>
        <taxon>Nymphalidae</taxon>
        <taxon>Nymphalinae</taxon>
        <taxon>Euphydryas</taxon>
    </lineage>
</organism>
<evidence type="ECO:0000313" key="3">
    <source>
        <dbReference type="Proteomes" id="UP001153954"/>
    </source>
</evidence>
<accession>A0AAU9UB71</accession>
<protein>
    <submittedName>
        <fullName evidence="2">Uncharacterized protein</fullName>
    </submittedName>
</protein>
<dbReference type="Proteomes" id="UP001153954">
    <property type="component" value="Unassembled WGS sequence"/>
</dbReference>
<dbReference type="InterPro" id="IPR036610">
    <property type="entry name" value="PEBP-like_sf"/>
</dbReference>
<dbReference type="SUPFAM" id="SSF49777">
    <property type="entry name" value="PEBP-like"/>
    <property type="match status" value="1"/>
</dbReference>
<comment type="caution">
    <text evidence="2">The sequence shown here is derived from an EMBL/GenBank/DDBJ whole genome shotgun (WGS) entry which is preliminary data.</text>
</comment>
<evidence type="ECO:0000313" key="2">
    <source>
        <dbReference type="EMBL" id="CAH2094070.1"/>
    </source>
</evidence>
<reference evidence="2" key="1">
    <citation type="submission" date="2022-03" db="EMBL/GenBank/DDBJ databases">
        <authorList>
            <person name="Tunstrom K."/>
        </authorList>
    </citation>
    <scope>NUCLEOTIDE SEQUENCE</scope>
</reference>
<keyword evidence="3" id="KW-1185">Reference proteome</keyword>
<proteinExistence type="predicted"/>
<dbReference type="AlphaFoldDB" id="A0AAU9UB71"/>
<dbReference type="EMBL" id="CAKOGL010000013">
    <property type="protein sequence ID" value="CAH2094070.1"/>
    <property type="molecule type" value="Genomic_DNA"/>
</dbReference>
<dbReference type="Gene3D" id="3.90.280.10">
    <property type="entry name" value="PEBP-like"/>
    <property type="match status" value="1"/>
</dbReference>
<keyword evidence="1" id="KW-0732">Signal</keyword>
<feature type="signal peptide" evidence="1">
    <location>
        <begin position="1"/>
        <end position="18"/>
    </location>
</feature>
<evidence type="ECO:0000256" key="1">
    <source>
        <dbReference type="SAM" id="SignalP"/>
    </source>
</evidence>
<name>A0AAU9UB71_EUPED</name>
<feature type="chain" id="PRO_5043381482" evidence="1">
    <location>
        <begin position="19"/>
        <end position="139"/>
    </location>
</feature>